<gene>
    <name evidence="2" type="ORF">Q4I30_004161</name>
</gene>
<dbReference type="EMBL" id="JBAMZL010000025">
    <property type="protein sequence ID" value="KAL0505596.1"/>
    <property type="molecule type" value="Genomic_DNA"/>
</dbReference>
<evidence type="ECO:0000256" key="1">
    <source>
        <dbReference type="SAM" id="Phobius"/>
    </source>
</evidence>
<feature type="transmembrane region" description="Helical" evidence="1">
    <location>
        <begin position="25"/>
        <end position="46"/>
    </location>
</feature>
<accession>A0AAW3AHG1</accession>
<sequence length="87" mass="9450">MKYNDDDALRGGQAITATSLARVSAWLSLIFSTARSAIVAVLCIRLNDYVNAMRSDDGSCYLTGKACVILTSALDYAMMLLFLAMFV</sequence>
<dbReference type="Proteomes" id="UP001482455">
    <property type="component" value="Unassembled WGS sequence"/>
</dbReference>
<organism evidence="2 3">
    <name type="scientific">Leishmania utingensis</name>
    <dbReference type="NCBI Taxonomy" id="653362"/>
    <lineage>
        <taxon>Eukaryota</taxon>
        <taxon>Discoba</taxon>
        <taxon>Euglenozoa</taxon>
        <taxon>Kinetoplastea</taxon>
        <taxon>Metakinetoplastina</taxon>
        <taxon>Trypanosomatida</taxon>
        <taxon>Trypanosomatidae</taxon>
        <taxon>Leishmaniinae</taxon>
        <taxon>Leishmania</taxon>
    </lineage>
</organism>
<evidence type="ECO:0008006" key="4">
    <source>
        <dbReference type="Google" id="ProtNLM"/>
    </source>
</evidence>
<proteinExistence type="predicted"/>
<feature type="transmembrane region" description="Helical" evidence="1">
    <location>
        <begin position="67"/>
        <end position="86"/>
    </location>
</feature>
<evidence type="ECO:0000313" key="3">
    <source>
        <dbReference type="Proteomes" id="UP001482455"/>
    </source>
</evidence>
<keyword evidence="1" id="KW-0472">Membrane</keyword>
<keyword evidence="3" id="KW-1185">Reference proteome</keyword>
<dbReference type="AlphaFoldDB" id="A0AAW3AHG1"/>
<keyword evidence="1" id="KW-1133">Transmembrane helix</keyword>
<evidence type="ECO:0000313" key="2">
    <source>
        <dbReference type="EMBL" id="KAL0505596.1"/>
    </source>
</evidence>
<reference evidence="2 3" key="1">
    <citation type="submission" date="2024-02" db="EMBL/GenBank/DDBJ databases">
        <title>FIRST GENOME SEQUENCES OF Leishmania (Viannia) shawi, Leishmania (Viannia) lindenbergi AND Leishmania (Viannia) utingensis.</title>
        <authorList>
            <person name="Resadore F."/>
            <person name="Custodio M.G.F."/>
            <person name="Boite M.C."/>
            <person name="Cupolillo E."/>
            <person name="Ferreira G.E.M."/>
        </authorList>
    </citation>
    <scope>NUCLEOTIDE SEQUENCE [LARGE SCALE GENOMIC DNA]</scope>
    <source>
        <strain evidence="2 3">ITUB/BR/1977/M4964</strain>
    </source>
</reference>
<protein>
    <recommendedName>
        <fullName evidence="4">Amastin-like protein</fullName>
    </recommendedName>
</protein>
<comment type="caution">
    <text evidence="2">The sequence shown here is derived from an EMBL/GenBank/DDBJ whole genome shotgun (WGS) entry which is preliminary data.</text>
</comment>
<keyword evidence="1" id="KW-0812">Transmembrane</keyword>
<name>A0AAW3AHG1_9TRYP</name>